<protein>
    <recommendedName>
        <fullName evidence="3">XRE family transcriptional regulator</fullName>
    </recommendedName>
</protein>
<dbReference type="AlphaFoldDB" id="A0A328AJ14"/>
<evidence type="ECO:0000313" key="1">
    <source>
        <dbReference type="EMBL" id="RAK54832.1"/>
    </source>
</evidence>
<evidence type="ECO:0008006" key="3">
    <source>
        <dbReference type="Google" id="ProtNLM"/>
    </source>
</evidence>
<sequence length="83" mass="8971">MVIRNGPQFKQARDALGWTPLDMARALRLAGGDKQGEKRVLEMEAGKRDISGPVTVAVESFLHGFLPVGFKPEGPAPDDAAQR</sequence>
<proteinExistence type="predicted"/>
<dbReference type="Proteomes" id="UP000249254">
    <property type="component" value="Unassembled WGS sequence"/>
</dbReference>
<name>A0A328AJ14_9CAUL</name>
<dbReference type="EMBL" id="QFYQ01000001">
    <property type="protein sequence ID" value="RAK54832.1"/>
    <property type="molecule type" value="Genomic_DNA"/>
</dbReference>
<gene>
    <name evidence="1" type="ORF">DJ017_09995</name>
</gene>
<comment type="caution">
    <text evidence="1">The sequence shown here is derived from an EMBL/GenBank/DDBJ whole genome shotgun (WGS) entry which is preliminary data.</text>
</comment>
<reference evidence="2" key="1">
    <citation type="submission" date="2018-05" db="EMBL/GenBank/DDBJ databases">
        <authorList>
            <person name="Li X."/>
        </authorList>
    </citation>
    <scope>NUCLEOTIDE SEQUENCE [LARGE SCALE GENOMIC DNA]</scope>
    <source>
        <strain evidence="2">LX32</strain>
    </source>
</reference>
<evidence type="ECO:0000313" key="2">
    <source>
        <dbReference type="Proteomes" id="UP000249254"/>
    </source>
</evidence>
<accession>A0A328AJ14</accession>
<keyword evidence="2" id="KW-1185">Reference proteome</keyword>
<organism evidence="1 2">
    <name type="scientific">Phenylobacterium soli</name>
    <dbReference type="NCBI Taxonomy" id="2170551"/>
    <lineage>
        <taxon>Bacteria</taxon>
        <taxon>Pseudomonadati</taxon>
        <taxon>Pseudomonadota</taxon>
        <taxon>Alphaproteobacteria</taxon>
        <taxon>Caulobacterales</taxon>
        <taxon>Caulobacteraceae</taxon>
        <taxon>Phenylobacterium</taxon>
    </lineage>
</organism>